<dbReference type="RefSeq" id="WP_014802333.1">
    <property type="nucleotide sequence ID" value="NC_018020.1"/>
</dbReference>
<dbReference type="InterPro" id="IPR036761">
    <property type="entry name" value="TTHA0802/YceI-like_sf"/>
</dbReference>
<feature type="domain" description="Lipid/polyisoprenoid-binding YceI-like" evidence="2">
    <location>
        <begin position="44"/>
        <end position="207"/>
    </location>
</feature>
<name>I4B3G0_TURPD</name>
<dbReference type="Proteomes" id="UP000006048">
    <property type="component" value="Chromosome"/>
</dbReference>
<dbReference type="HOGENOM" id="CLU_071003_2_2_12"/>
<dbReference type="AlphaFoldDB" id="I4B3G0"/>
<protein>
    <submittedName>
        <fullName evidence="3">YceI family protein</fullName>
    </submittedName>
</protein>
<sequence>MKKSMTVAALAAAAMLFTACEKPPVAQAAPATPVFTPAKPDGKEFKIDVAASKIEWIGTKVTGKHNGTINLKSGSVFVKDGAVVAGKFTADMASLDDKDLSGEYHDKLNKHLKSDEFFDVEKFPEGVFEISSVEKSANGSTVKGNLTLKGVTHGVTFDADIVTEKNAPKAAKATFNIDRKKWGIVYPGKPDDLISDTINLTLDLKIKK</sequence>
<dbReference type="Gene3D" id="2.40.128.110">
    <property type="entry name" value="Lipid/polyisoprenoid-binding, YceI-like"/>
    <property type="match status" value="1"/>
</dbReference>
<dbReference type="OrthoDB" id="951410at2"/>
<dbReference type="PROSITE" id="PS51257">
    <property type="entry name" value="PROKAR_LIPOPROTEIN"/>
    <property type="match status" value="1"/>
</dbReference>
<dbReference type="PANTHER" id="PTHR34406:SF1">
    <property type="entry name" value="PROTEIN YCEI"/>
    <property type="match status" value="1"/>
</dbReference>
<proteinExistence type="predicted"/>
<dbReference type="PANTHER" id="PTHR34406">
    <property type="entry name" value="PROTEIN YCEI"/>
    <property type="match status" value="1"/>
</dbReference>
<dbReference type="STRING" id="869212.Turpa_1169"/>
<dbReference type="KEGG" id="tpx:Turpa_1169"/>
<dbReference type="EMBL" id="CP002959">
    <property type="protein sequence ID" value="AFM11817.1"/>
    <property type="molecule type" value="Genomic_DNA"/>
</dbReference>
<dbReference type="SMART" id="SM00867">
    <property type="entry name" value="YceI"/>
    <property type="match status" value="1"/>
</dbReference>
<keyword evidence="4" id="KW-1185">Reference proteome</keyword>
<gene>
    <name evidence="3" type="ordered locus">Turpa_1169</name>
</gene>
<evidence type="ECO:0000313" key="4">
    <source>
        <dbReference type="Proteomes" id="UP000006048"/>
    </source>
</evidence>
<feature type="chain" id="PRO_5003686682" evidence="1">
    <location>
        <begin position="29"/>
        <end position="208"/>
    </location>
</feature>
<reference evidence="3 4" key="1">
    <citation type="submission" date="2012-06" db="EMBL/GenBank/DDBJ databases">
        <title>The complete chromosome of genome of Turneriella parva DSM 21527.</title>
        <authorList>
            <consortium name="US DOE Joint Genome Institute (JGI-PGF)"/>
            <person name="Lucas S."/>
            <person name="Han J."/>
            <person name="Lapidus A."/>
            <person name="Bruce D."/>
            <person name="Goodwin L."/>
            <person name="Pitluck S."/>
            <person name="Peters L."/>
            <person name="Kyrpides N."/>
            <person name="Mavromatis K."/>
            <person name="Ivanova N."/>
            <person name="Mikhailova N."/>
            <person name="Chertkov O."/>
            <person name="Detter J.C."/>
            <person name="Tapia R."/>
            <person name="Han C."/>
            <person name="Land M."/>
            <person name="Hauser L."/>
            <person name="Markowitz V."/>
            <person name="Cheng J.-F."/>
            <person name="Hugenholtz P."/>
            <person name="Woyke T."/>
            <person name="Wu D."/>
            <person name="Gronow S."/>
            <person name="Wellnitz S."/>
            <person name="Brambilla E."/>
            <person name="Klenk H.-P."/>
            <person name="Eisen J.A."/>
        </authorList>
    </citation>
    <scope>NUCLEOTIDE SEQUENCE [LARGE SCALE GENOMIC DNA]</scope>
    <source>
        <strain evidence="4">ATCC BAA-1111 / DSM 21527 / NCTC 11395 / H</strain>
    </source>
</reference>
<evidence type="ECO:0000313" key="3">
    <source>
        <dbReference type="EMBL" id="AFM11817.1"/>
    </source>
</evidence>
<keyword evidence="1" id="KW-0732">Signal</keyword>
<dbReference type="InterPro" id="IPR007372">
    <property type="entry name" value="Lipid/polyisoprenoid-bd_YceI"/>
</dbReference>
<dbReference type="Pfam" id="PF04264">
    <property type="entry name" value="YceI"/>
    <property type="match status" value="1"/>
</dbReference>
<organism evidence="3 4">
    <name type="scientific">Turneriella parva (strain ATCC BAA-1111 / DSM 21527 / NCTC 11395 / H)</name>
    <name type="common">Leptospira parva</name>
    <dbReference type="NCBI Taxonomy" id="869212"/>
    <lineage>
        <taxon>Bacteria</taxon>
        <taxon>Pseudomonadati</taxon>
        <taxon>Spirochaetota</taxon>
        <taxon>Spirochaetia</taxon>
        <taxon>Leptospirales</taxon>
        <taxon>Leptospiraceae</taxon>
        <taxon>Turneriella</taxon>
    </lineage>
</organism>
<feature type="signal peptide" evidence="1">
    <location>
        <begin position="1"/>
        <end position="28"/>
    </location>
</feature>
<evidence type="ECO:0000259" key="2">
    <source>
        <dbReference type="SMART" id="SM00867"/>
    </source>
</evidence>
<evidence type="ECO:0000256" key="1">
    <source>
        <dbReference type="SAM" id="SignalP"/>
    </source>
</evidence>
<accession>I4B3G0</accession>
<dbReference type="SUPFAM" id="SSF101874">
    <property type="entry name" value="YceI-like"/>
    <property type="match status" value="1"/>
</dbReference>